<accession>A0AAE3G1Q0</accession>
<dbReference type="GO" id="GO:0042597">
    <property type="term" value="C:periplasmic space"/>
    <property type="evidence" value="ECO:0007669"/>
    <property type="project" value="UniProtKB-SubCell"/>
</dbReference>
<evidence type="ECO:0000256" key="2">
    <source>
        <dbReference type="ARBA" id="ARBA00009813"/>
    </source>
</evidence>
<feature type="transmembrane region" description="Helical" evidence="9">
    <location>
        <begin position="12"/>
        <end position="36"/>
    </location>
</feature>
<evidence type="ECO:0000259" key="11">
    <source>
        <dbReference type="Pfam" id="PF13098"/>
    </source>
</evidence>
<evidence type="ECO:0000256" key="1">
    <source>
        <dbReference type="ARBA" id="ARBA00004418"/>
    </source>
</evidence>
<evidence type="ECO:0000256" key="7">
    <source>
        <dbReference type="RuleBase" id="RU364038"/>
    </source>
</evidence>
<feature type="region of interest" description="Disordered" evidence="8">
    <location>
        <begin position="219"/>
        <end position="270"/>
    </location>
</feature>
<dbReference type="SUPFAM" id="SSF52833">
    <property type="entry name" value="Thioredoxin-like"/>
    <property type="match status" value="1"/>
</dbReference>
<dbReference type="RefSeq" id="WP_253475983.1">
    <property type="nucleotide sequence ID" value="NZ_JALJXV010000003.1"/>
</dbReference>
<keyword evidence="9" id="KW-0472">Membrane</keyword>
<dbReference type="InterPro" id="IPR051470">
    <property type="entry name" value="Thiol:disulfide_interchange"/>
</dbReference>
<dbReference type="CDD" id="cd03020">
    <property type="entry name" value="DsbA_DsbC_DsbG"/>
    <property type="match status" value="1"/>
</dbReference>
<dbReference type="GO" id="GO:0016853">
    <property type="term" value="F:isomerase activity"/>
    <property type="evidence" value="ECO:0007669"/>
    <property type="project" value="UniProtKB-KW"/>
</dbReference>
<dbReference type="PANTHER" id="PTHR35272:SF3">
    <property type="entry name" value="THIOL:DISULFIDE INTERCHANGE PROTEIN DSBC"/>
    <property type="match status" value="1"/>
</dbReference>
<dbReference type="InterPro" id="IPR012336">
    <property type="entry name" value="Thioredoxin-like_fold"/>
</dbReference>
<keyword evidence="5" id="KW-1015">Disulfide bond</keyword>
<protein>
    <recommendedName>
        <fullName evidence="7">Thiol:disulfide interchange protein</fullName>
    </recommendedName>
</protein>
<keyword evidence="12" id="KW-0413">Isomerase</keyword>
<evidence type="ECO:0000256" key="9">
    <source>
        <dbReference type="SAM" id="Phobius"/>
    </source>
</evidence>
<dbReference type="AlphaFoldDB" id="A0AAE3G1Q0"/>
<keyword evidence="9" id="KW-1133">Transmembrane helix</keyword>
<sequence>MSETTQGTKGKGSFFISIFCLLLMAGAVGIAAWALWGFIGNQIDARLLAASAKANAPAVSLSLGSESRGEELDSGAREAIAKRLAAHWPGLTVHEARTSPFEGFVRVKTPEGVLYVHEEAPFAFAGDLIDTEAGRNVSAVVRSIEQAEAAINEAARSPFAASADAAVAGSQPQRAGIAPQARALVPERALGDERAQAVQGEMDAAALSAFREELIERVRRNTGGPGGGNQIAQAQPGVPTAEPEVVDPASVPDADISSVTGTDGSSDSSGVVVGSWYVQTSRDAPRIPKVGFDAEGSRVSAGVQRARAREMVAAVPHNWTVNYEARGEERAEILVFTDYTCPFCQRLHNDIEGLQAAGVTVRYLFYPRILARGPGPRADDQVEQWGNVWCARDQQLALDTVKASGFAPQSDCANLPEGMERSANPVYEHYLLGNIFDVQGTPTIVTREGDIVVGYADMRSLLRAIGL</sequence>
<dbReference type="InterPro" id="IPR033954">
    <property type="entry name" value="DiS-bond_Isoase_DsbC/G"/>
</dbReference>
<feature type="compositionally biased region" description="Low complexity" evidence="8">
    <location>
        <begin position="257"/>
        <end position="270"/>
    </location>
</feature>
<keyword evidence="9" id="KW-0812">Transmembrane</keyword>
<dbReference type="Proteomes" id="UP001205843">
    <property type="component" value="Unassembled WGS sequence"/>
</dbReference>
<evidence type="ECO:0000256" key="5">
    <source>
        <dbReference type="ARBA" id="ARBA00023157"/>
    </source>
</evidence>
<evidence type="ECO:0000256" key="4">
    <source>
        <dbReference type="ARBA" id="ARBA00022764"/>
    </source>
</evidence>
<dbReference type="Pfam" id="PF13098">
    <property type="entry name" value="Thioredoxin_2"/>
    <property type="match status" value="1"/>
</dbReference>
<evidence type="ECO:0000256" key="6">
    <source>
        <dbReference type="ARBA" id="ARBA00023284"/>
    </source>
</evidence>
<comment type="caution">
    <text evidence="12">The sequence shown here is derived from an EMBL/GenBank/DDBJ whole genome shotgun (WGS) entry which is preliminary data.</text>
</comment>
<dbReference type="EMBL" id="JALJXV010000003">
    <property type="protein sequence ID" value="MCP1674200.1"/>
    <property type="molecule type" value="Genomic_DNA"/>
</dbReference>
<proteinExistence type="inferred from homology"/>
<dbReference type="Gene3D" id="3.40.30.10">
    <property type="entry name" value="Glutaredoxin"/>
    <property type="match status" value="1"/>
</dbReference>
<keyword evidence="4 7" id="KW-0574">Periplasm</keyword>
<dbReference type="InterPro" id="IPR009094">
    <property type="entry name" value="DiS-bond_isomerase_DsbC/G_N_sf"/>
</dbReference>
<dbReference type="SUPFAM" id="SSF54423">
    <property type="entry name" value="DsbC/DsbG N-terminal domain-like"/>
    <property type="match status" value="1"/>
</dbReference>
<feature type="domain" description="Disulphide bond isomerase DsbC/G N-terminal" evidence="10">
    <location>
        <begin position="76"/>
        <end position="138"/>
    </location>
</feature>
<dbReference type="Gene3D" id="3.10.450.70">
    <property type="entry name" value="Disulphide bond isomerase, DsbC/G, N-terminal"/>
    <property type="match status" value="1"/>
</dbReference>
<evidence type="ECO:0000256" key="8">
    <source>
        <dbReference type="SAM" id="MobiDB-lite"/>
    </source>
</evidence>
<evidence type="ECO:0000313" key="13">
    <source>
        <dbReference type="Proteomes" id="UP001205843"/>
    </source>
</evidence>
<dbReference type="InterPro" id="IPR018950">
    <property type="entry name" value="DiS-bond_isomerase_DsbC/G_N"/>
</dbReference>
<organism evidence="12 13">
    <name type="scientific">Natronocella acetinitrilica</name>
    <dbReference type="NCBI Taxonomy" id="414046"/>
    <lineage>
        <taxon>Bacteria</taxon>
        <taxon>Pseudomonadati</taxon>
        <taxon>Pseudomonadota</taxon>
        <taxon>Gammaproteobacteria</taxon>
        <taxon>Chromatiales</taxon>
        <taxon>Ectothiorhodospiraceae</taxon>
        <taxon>Natronocella</taxon>
    </lineage>
</organism>
<comment type="subcellular location">
    <subcellularLocation>
        <location evidence="1 7">Periplasm</location>
    </subcellularLocation>
</comment>
<comment type="similarity">
    <text evidence="2 7">Belongs to the thioredoxin family. DsbC subfamily.</text>
</comment>
<dbReference type="Pfam" id="PF10411">
    <property type="entry name" value="DsbC_N"/>
    <property type="match status" value="1"/>
</dbReference>
<gene>
    <name evidence="12" type="ORF">J2T57_001302</name>
</gene>
<comment type="function">
    <text evidence="7">Required for disulfide bond formation in some periplasmic proteins. Acts by transferring its disulfide bond to other proteins and is reduced in the process.</text>
</comment>
<dbReference type="InterPro" id="IPR036249">
    <property type="entry name" value="Thioredoxin-like_sf"/>
</dbReference>
<keyword evidence="3 7" id="KW-0732">Signal</keyword>
<reference evidence="12" key="1">
    <citation type="submission" date="2022-03" db="EMBL/GenBank/DDBJ databases">
        <title>Genomic Encyclopedia of Type Strains, Phase III (KMG-III): the genomes of soil and plant-associated and newly described type strains.</title>
        <authorList>
            <person name="Whitman W."/>
        </authorList>
    </citation>
    <scope>NUCLEOTIDE SEQUENCE</scope>
    <source>
        <strain evidence="12">ANL 6-2</strain>
    </source>
</reference>
<dbReference type="PANTHER" id="PTHR35272">
    <property type="entry name" value="THIOL:DISULFIDE INTERCHANGE PROTEIN DSBC-RELATED"/>
    <property type="match status" value="1"/>
</dbReference>
<evidence type="ECO:0000256" key="3">
    <source>
        <dbReference type="ARBA" id="ARBA00022729"/>
    </source>
</evidence>
<name>A0AAE3G1Q0_9GAMM</name>
<keyword evidence="6 7" id="KW-0676">Redox-active center</keyword>
<evidence type="ECO:0000259" key="10">
    <source>
        <dbReference type="Pfam" id="PF10411"/>
    </source>
</evidence>
<keyword evidence="13" id="KW-1185">Reference proteome</keyword>
<feature type="domain" description="Thioredoxin-like fold" evidence="11">
    <location>
        <begin position="325"/>
        <end position="459"/>
    </location>
</feature>
<evidence type="ECO:0000313" key="12">
    <source>
        <dbReference type="EMBL" id="MCP1674200.1"/>
    </source>
</evidence>